<dbReference type="EMBL" id="QRDZ01000010">
    <property type="protein sequence ID" value="RED76816.1"/>
    <property type="molecule type" value="Genomic_DNA"/>
</dbReference>
<protein>
    <submittedName>
        <fullName evidence="1">Uncharacterized protein</fullName>
    </submittedName>
</protein>
<dbReference type="Proteomes" id="UP000256977">
    <property type="component" value="Unassembled WGS sequence"/>
</dbReference>
<proteinExistence type="predicted"/>
<evidence type="ECO:0000313" key="2">
    <source>
        <dbReference type="Proteomes" id="UP000256977"/>
    </source>
</evidence>
<name>A0A3D9JTP0_9BACL</name>
<dbReference type="RefSeq" id="WP_116061286.1">
    <property type="nucleotide sequence ID" value="NZ_QRDZ01000010.1"/>
</dbReference>
<reference evidence="1 2" key="1">
    <citation type="submission" date="2018-07" db="EMBL/GenBank/DDBJ databases">
        <title>Genomic Encyclopedia of Type Strains, Phase III (KMG-III): the genomes of soil and plant-associated and newly described type strains.</title>
        <authorList>
            <person name="Whitman W."/>
        </authorList>
    </citation>
    <scope>NUCLEOTIDE SEQUENCE [LARGE SCALE GENOMIC DNA]</scope>
    <source>
        <strain evidence="1 2">CECT 7287</strain>
    </source>
</reference>
<keyword evidence="2" id="KW-1185">Reference proteome</keyword>
<comment type="caution">
    <text evidence="1">The sequence shown here is derived from an EMBL/GenBank/DDBJ whole genome shotgun (WGS) entry which is preliminary data.</text>
</comment>
<dbReference type="OrthoDB" id="2484405at2"/>
<accession>A0A3D9JTP0</accession>
<organism evidence="1 2">
    <name type="scientific">Cohnella phaseoli</name>
    <dbReference type="NCBI Taxonomy" id="456490"/>
    <lineage>
        <taxon>Bacteria</taxon>
        <taxon>Bacillati</taxon>
        <taxon>Bacillota</taxon>
        <taxon>Bacilli</taxon>
        <taxon>Bacillales</taxon>
        <taxon>Paenibacillaceae</taxon>
        <taxon>Cohnella</taxon>
    </lineage>
</organism>
<sequence length="708" mass="80106">MEKLKNGKVFIWMQMLGFERNDSDRGAARFLNQTGFLPDGACALLFHPDFVHQHKGMDEEYVLPADNCAYYGIPRNSERERQPWSNHDLRDLALNLADAGTGLYAGIMGSTIGDGFHREWIADHPEIYSHRRNGKRHGHFALKRFADGTYYEDFFIDQLCRTLVDYGFKGVHLADGFCPNGNIYHGDYSTDLVTQFVDHTGFVLPEDITAGLGNDEAATEDARGDWIWRHARAEWIEFLCWRWERFFAKICARVHAVGLEVMVLGMYCTDPFETKYCLGMDMARIMRAGVDYLTANILPTSCYISSPWESQDYFFHRYMAIAPTTAAHIRDGHLISMAGVQDATEEWDVMKHAPCLHERDLYTMMAYQLAEKGGSRRALEGYFLCLGDGIQREDWNWERERMEIAFSADVERTLSPVMLWSDYAYEKMLIEYINTRRWTPFKLFYELAKAGTHCGACVRSEDLDSFTGTLLVPDFDMLSPEEQRRVATYDRGTVICTALGDIKPEAYGIEPTILITDRYSNRPLTAFVFGANVPVSDELRSAVEALLAIDDGTPDLEGNPVDAEDFPYTLIDTLPFAKVTTGFRDALALVLKELSDCPLTCDMPHMAFQLANGAYRLYLFNNVDHQYRRAFVTMKPIVADTSVVSSFPILPVRYKDDATGGLVHHYTGEISSKQSFEVKLQPGGVTILDVHLAESDASSKPVAARANG</sequence>
<dbReference type="AlphaFoldDB" id="A0A3D9JTP0"/>
<evidence type="ECO:0000313" key="1">
    <source>
        <dbReference type="EMBL" id="RED76816.1"/>
    </source>
</evidence>
<gene>
    <name evidence="1" type="ORF">DFP98_11035</name>
</gene>